<dbReference type="EC" id="1.1.1.100" evidence="3"/>
<evidence type="ECO:0000313" key="3">
    <source>
        <dbReference type="EMBL" id="STZ59783.1"/>
    </source>
</evidence>
<dbReference type="FunFam" id="3.40.50.720:FF:000084">
    <property type="entry name" value="Short-chain dehydrogenase reductase"/>
    <property type="match status" value="1"/>
</dbReference>
<evidence type="ECO:0000256" key="2">
    <source>
        <dbReference type="ARBA" id="ARBA00023002"/>
    </source>
</evidence>
<accession>A0A378TIZ8</accession>
<dbReference type="InterPro" id="IPR036291">
    <property type="entry name" value="NAD(P)-bd_dom_sf"/>
</dbReference>
<dbReference type="EMBL" id="UGQT01000001">
    <property type="protein sequence ID" value="STZ59783.1"/>
    <property type="molecule type" value="Genomic_DNA"/>
</dbReference>
<dbReference type="Pfam" id="PF13561">
    <property type="entry name" value="adh_short_C2"/>
    <property type="match status" value="1"/>
</dbReference>
<gene>
    <name evidence="3" type="primary">fabG_26</name>
    <name evidence="3" type="ORF">NCTC10821_03321</name>
</gene>
<dbReference type="SUPFAM" id="SSF51735">
    <property type="entry name" value="NAD(P)-binding Rossmann-fold domains"/>
    <property type="match status" value="1"/>
</dbReference>
<dbReference type="AlphaFoldDB" id="A0A378TIZ8"/>
<dbReference type="Gene3D" id="3.40.50.720">
    <property type="entry name" value="NAD(P)-binding Rossmann-like Domain"/>
    <property type="match status" value="1"/>
</dbReference>
<dbReference type="GO" id="GO:0030497">
    <property type="term" value="P:fatty acid elongation"/>
    <property type="evidence" value="ECO:0007669"/>
    <property type="project" value="TreeGrafter"/>
</dbReference>
<proteinExistence type="inferred from homology"/>
<evidence type="ECO:0000256" key="1">
    <source>
        <dbReference type="ARBA" id="ARBA00006484"/>
    </source>
</evidence>
<dbReference type="GO" id="GO:0004316">
    <property type="term" value="F:3-oxoacyl-[acyl-carrier-protein] reductase (NADPH) activity"/>
    <property type="evidence" value="ECO:0007669"/>
    <property type="project" value="UniProtKB-EC"/>
</dbReference>
<protein>
    <submittedName>
        <fullName evidence="3">Short-chain dehydrogenase</fullName>
        <ecNumber evidence="3">1.1.1.100</ecNumber>
    </submittedName>
</protein>
<dbReference type="PANTHER" id="PTHR42760:SF40">
    <property type="entry name" value="3-OXOACYL-[ACYL-CARRIER-PROTEIN] REDUCTASE, CHLOROPLASTIC"/>
    <property type="match status" value="1"/>
</dbReference>
<name>A0A378TIZ8_9MYCO</name>
<dbReference type="CDD" id="cd05233">
    <property type="entry name" value="SDR_c"/>
    <property type="match status" value="1"/>
</dbReference>
<comment type="similarity">
    <text evidence="1">Belongs to the short-chain dehydrogenases/reductases (SDR) family.</text>
</comment>
<organism evidence="3 4">
    <name type="scientific">Mycolicibacterium tokaiense</name>
    <dbReference type="NCBI Taxonomy" id="39695"/>
    <lineage>
        <taxon>Bacteria</taxon>
        <taxon>Bacillati</taxon>
        <taxon>Actinomycetota</taxon>
        <taxon>Actinomycetes</taxon>
        <taxon>Mycobacteriales</taxon>
        <taxon>Mycobacteriaceae</taxon>
        <taxon>Mycolicibacterium</taxon>
    </lineage>
</organism>
<dbReference type="PRINTS" id="PR00081">
    <property type="entry name" value="GDHRDH"/>
</dbReference>
<evidence type="ECO:0000313" key="4">
    <source>
        <dbReference type="Proteomes" id="UP000254978"/>
    </source>
</evidence>
<dbReference type="InterPro" id="IPR002347">
    <property type="entry name" value="SDR_fam"/>
</dbReference>
<dbReference type="PRINTS" id="PR00080">
    <property type="entry name" value="SDRFAMILY"/>
</dbReference>
<sequence>MGPVSAASDTLSCAVVTGAATGLGAGVATRLLDEGWCVVAADIDPAVEERFSAGSFDGRVRSAVADIADADTAAALVNAAMASFGRIDAVINNAGIGGPGGHLDEVAVDDIQRTLDVNLLGVVRLSQAAIPHLKAQRFGRIVNIGSVFAQRPVRNGSAYIMSKAAVHALSQCMAIELGPFNVTVNTVAPGYMMTRMHEEEIELRARAAGVDAAEIEGRLRDEVPLGRHGCSADVAGAVVWLLSEDAGYVTGQTIGVNGGIVVS</sequence>
<dbReference type="Proteomes" id="UP000254978">
    <property type="component" value="Unassembled WGS sequence"/>
</dbReference>
<keyword evidence="2 3" id="KW-0560">Oxidoreductase</keyword>
<dbReference type="PANTHER" id="PTHR42760">
    <property type="entry name" value="SHORT-CHAIN DEHYDROGENASES/REDUCTASES FAMILY MEMBER"/>
    <property type="match status" value="1"/>
</dbReference>
<keyword evidence="4" id="KW-1185">Reference proteome</keyword>
<reference evidence="3 4" key="1">
    <citation type="submission" date="2018-06" db="EMBL/GenBank/DDBJ databases">
        <authorList>
            <consortium name="Pathogen Informatics"/>
            <person name="Doyle S."/>
        </authorList>
    </citation>
    <scope>NUCLEOTIDE SEQUENCE [LARGE SCALE GENOMIC DNA]</scope>
    <source>
        <strain evidence="3 4">NCTC10821</strain>
    </source>
</reference>